<dbReference type="RefSeq" id="WP_103082467.1">
    <property type="nucleotide sequence ID" value="NZ_CP021850.1"/>
</dbReference>
<dbReference type="Pfam" id="PF13205">
    <property type="entry name" value="Big_5"/>
    <property type="match status" value="1"/>
</dbReference>
<dbReference type="InterPro" id="IPR013783">
    <property type="entry name" value="Ig-like_fold"/>
</dbReference>
<proteinExistence type="predicted"/>
<gene>
    <name evidence="3" type="ORF">CDQ84_14580</name>
</gene>
<dbReference type="AlphaFoldDB" id="A0A2K2F095"/>
<dbReference type="KEGG" id="cthd:CDO33_12130"/>
<keyword evidence="4" id="KW-1185">Reference proteome</keyword>
<dbReference type="InterPro" id="IPR032812">
    <property type="entry name" value="SbsA_Ig"/>
</dbReference>
<keyword evidence="1" id="KW-0732">Signal</keyword>
<dbReference type="EMBL" id="NIOJ01000045">
    <property type="protein sequence ID" value="PNT96711.1"/>
    <property type="molecule type" value="Genomic_DNA"/>
</dbReference>
<sequence>MLSNKSPAAWQRNVPVDATVAFGFNVPVRRGSAHSNIVFTDSNWNAVEFMVVEIENGERLVPVSKLSSYTTYTVSISEGAYASDGGIINDTFDLSFTTVKLLDVGLNNLTIPNHGVVEKQFFFDAAEVENIARRDGYKIESYQWRIDGELVGTNKYIYHTFVTTGNHELKLIIIDNQGNTCIIEETIKIQPLTNVGMSFISHDEELTTAIVHKDGTILWRNQYELKLVHDGQLINGEEIGVALYKDNIYHVAFSAAYLFELMHYR</sequence>
<feature type="domain" description="SbsA Ig-like" evidence="2">
    <location>
        <begin position="6"/>
        <end position="98"/>
    </location>
</feature>
<evidence type="ECO:0000313" key="3">
    <source>
        <dbReference type="EMBL" id="PNT96711.1"/>
    </source>
</evidence>
<accession>A0A2K2F095</accession>
<comment type="caution">
    <text evidence="3">The sequence shown here is derived from an EMBL/GenBank/DDBJ whole genome shotgun (WGS) entry which is preliminary data.</text>
</comment>
<name>A0A2K2F095_9CLOT</name>
<dbReference type="Proteomes" id="UP000236151">
    <property type="component" value="Unassembled WGS sequence"/>
</dbReference>
<organism evidence="3 4">
    <name type="scientific">Clostridium thermosuccinogenes</name>
    <dbReference type="NCBI Taxonomy" id="84032"/>
    <lineage>
        <taxon>Bacteria</taxon>
        <taxon>Bacillati</taxon>
        <taxon>Bacillota</taxon>
        <taxon>Clostridia</taxon>
        <taxon>Eubacteriales</taxon>
        <taxon>Clostridiaceae</taxon>
        <taxon>Clostridium</taxon>
    </lineage>
</organism>
<dbReference type="SUPFAM" id="SSF49299">
    <property type="entry name" value="PKD domain"/>
    <property type="match status" value="1"/>
</dbReference>
<protein>
    <recommendedName>
        <fullName evidence="2">SbsA Ig-like domain-containing protein</fullName>
    </recommendedName>
</protein>
<evidence type="ECO:0000256" key="1">
    <source>
        <dbReference type="ARBA" id="ARBA00022729"/>
    </source>
</evidence>
<dbReference type="InterPro" id="IPR035986">
    <property type="entry name" value="PKD_dom_sf"/>
</dbReference>
<evidence type="ECO:0000259" key="2">
    <source>
        <dbReference type="Pfam" id="PF13205"/>
    </source>
</evidence>
<evidence type="ECO:0000313" key="4">
    <source>
        <dbReference type="Proteomes" id="UP000236151"/>
    </source>
</evidence>
<dbReference type="Gene3D" id="2.60.40.10">
    <property type="entry name" value="Immunoglobulins"/>
    <property type="match status" value="1"/>
</dbReference>
<reference evidence="3 4" key="1">
    <citation type="submission" date="2017-06" db="EMBL/GenBank/DDBJ databases">
        <title>Investigating the central metabolism of Clostridium thermosuccinogenes.</title>
        <authorList>
            <person name="Koendjbiharie J.G."/>
            <person name="van Kranenburg R."/>
        </authorList>
    </citation>
    <scope>NUCLEOTIDE SEQUENCE [LARGE SCALE GENOMIC DNA]</scope>
    <source>
        <strain evidence="3 4">DSM 5806</strain>
    </source>
</reference>